<comment type="caution">
    <text evidence="1">The sequence shown here is derived from an EMBL/GenBank/DDBJ whole genome shotgun (WGS) entry which is preliminary data.</text>
</comment>
<proteinExistence type="predicted"/>
<dbReference type="Proteomes" id="UP000604737">
    <property type="component" value="Unassembled WGS sequence"/>
</dbReference>
<reference evidence="2" key="1">
    <citation type="journal article" date="2019" name="Int. J. Syst. Evol. Microbiol.">
        <title>The Global Catalogue of Microorganisms (GCM) 10K type strain sequencing project: providing services to taxonomists for standard genome sequencing and annotation.</title>
        <authorList>
            <consortium name="The Broad Institute Genomics Platform"/>
            <consortium name="The Broad Institute Genome Sequencing Center for Infectious Disease"/>
            <person name="Wu L."/>
            <person name="Ma J."/>
        </authorList>
    </citation>
    <scope>NUCLEOTIDE SEQUENCE [LARGE SCALE GENOMIC DNA]</scope>
    <source>
        <strain evidence="2">KCTC 23701</strain>
    </source>
</reference>
<accession>A0ABQ3H087</accession>
<protein>
    <submittedName>
        <fullName evidence="1">Uncharacterized protein</fullName>
    </submittedName>
</protein>
<dbReference type="RefSeq" id="WP_189460722.1">
    <property type="nucleotide sequence ID" value="NZ_BMYO01000005.1"/>
</dbReference>
<gene>
    <name evidence="1" type="ORF">GCM10007350_22040</name>
</gene>
<organism evidence="1 2">
    <name type="scientific">Jeongeupia chitinilytica</name>
    <dbReference type="NCBI Taxonomy" id="1041641"/>
    <lineage>
        <taxon>Bacteria</taxon>
        <taxon>Pseudomonadati</taxon>
        <taxon>Pseudomonadota</taxon>
        <taxon>Betaproteobacteria</taxon>
        <taxon>Neisseriales</taxon>
        <taxon>Chitinibacteraceae</taxon>
        <taxon>Jeongeupia</taxon>
    </lineage>
</organism>
<evidence type="ECO:0000313" key="1">
    <source>
        <dbReference type="EMBL" id="GHD63819.1"/>
    </source>
</evidence>
<keyword evidence="2" id="KW-1185">Reference proteome</keyword>
<sequence length="61" mass="6389">MNEDQLTLLLIKGAIAELPADEQQQVHAVTQQIRDVMAAYPSGSAAMAIALLGAELAALDV</sequence>
<name>A0ABQ3H087_9NEIS</name>
<dbReference type="EMBL" id="BMYO01000005">
    <property type="protein sequence ID" value="GHD63819.1"/>
    <property type="molecule type" value="Genomic_DNA"/>
</dbReference>
<evidence type="ECO:0000313" key="2">
    <source>
        <dbReference type="Proteomes" id="UP000604737"/>
    </source>
</evidence>